<accession>A0AB73IFT5</accession>
<evidence type="ECO:0000313" key="2">
    <source>
        <dbReference type="EMBL" id="MDP9648893.1"/>
    </source>
</evidence>
<feature type="region of interest" description="Disordered" evidence="1">
    <location>
        <begin position="41"/>
        <end position="123"/>
    </location>
</feature>
<dbReference type="EMBL" id="JAURTK010000005">
    <property type="protein sequence ID" value="MDP9648893.1"/>
    <property type="molecule type" value="Genomic_DNA"/>
</dbReference>
<evidence type="ECO:0000313" key="3">
    <source>
        <dbReference type="Proteomes" id="UP001229486"/>
    </source>
</evidence>
<protein>
    <submittedName>
        <fullName evidence="2">Uncharacterized protein</fullName>
    </submittedName>
</protein>
<evidence type="ECO:0000256" key="1">
    <source>
        <dbReference type="SAM" id="MobiDB-lite"/>
    </source>
</evidence>
<proteinExistence type="predicted"/>
<comment type="caution">
    <text evidence="2">The sequence shown here is derived from an EMBL/GenBank/DDBJ whole genome shotgun (WGS) entry which is preliminary data.</text>
</comment>
<organism evidence="2 3">
    <name type="scientific">Paraburkholderia caledonica</name>
    <dbReference type="NCBI Taxonomy" id="134536"/>
    <lineage>
        <taxon>Bacteria</taxon>
        <taxon>Pseudomonadati</taxon>
        <taxon>Pseudomonadota</taxon>
        <taxon>Betaproteobacteria</taxon>
        <taxon>Burkholderiales</taxon>
        <taxon>Burkholderiaceae</taxon>
        <taxon>Paraburkholderia</taxon>
    </lineage>
</organism>
<dbReference type="Proteomes" id="UP001229486">
    <property type="component" value="Unassembled WGS sequence"/>
</dbReference>
<gene>
    <name evidence="2" type="ORF">J2793_004359</name>
</gene>
<feature type="compositionally biased region" description="Polar residues" evidence="1">
    <location>
        <begin position="77"/>
        <end position="88"/>
    </location>
</feature>
<dbReference type="AlphaFoldDB" id="A0AB73IFT5"/>
<sequence>MRITLILARRVFVIAAFPKQKLRGSIATITSMLDEDRRRLNTSWDASRERPLLDSRCLPTNPRENEMATKPNDQDDTAQSTGNDQSGEGTFETDVSETDDEDTTVRQAEVKEDDLSEVKKDNS</sequence>
<reference evidence="2" key="1">
    <citation type="submission" date="2023-07" db="EMBL/GenBank/DDBJ databases">
        <title>Sorghum-associated microbial communities from plants grown in Nebraska, USA.</title>
        <authorList>
            <person name="Schachtman D."/>
        </authorList>
    </citation>
    <scope>NUCLEOTIDE SEQUENCE</scope>
    <source>
        <strain evidence="2">DS1061</strain>
    </source>
</reference>
<dbReference type="RefSeq" id="WP_392394739.1">
    <property type="nucleotide sequence ID" value="NZ_JAURTK010000005.1"/>
</dbReference>
<name>A0AB73IFT5_9BURK</name>